<organism evidence="1 2">
    <name type="scientific">Caballeronia udeis</name>
    <dbReference type="NCBI Taxonomy" id="1232866"/>
    <lineage>
        <taxon>Bacteria</taxon>
        <taxon>Pseudomonadati</taxon>
        <taxon>Pseudomonadota</taxon>
        <taxon>Betaproteobacteria</taxon>
        <taxon>Burkholderiales</taxon>
        <taxon>Burkholderiaceae</taxon>
        <taxon>Caballeronia</taxon>
    </lineage>
</organism>
<dbReference type="SUPFAM" id="SSF52467">
    <property type="entry name" value="DHS-like NAD/FAD-binding domain"/>
    <property type="match status" value="1"/>
</dbReference>
<evidence type="ECO:0000313" key="1">
    <source>
        <dbReference type="EMBL" id="MFK4447132.1"/>
    </source>
</evidence>
<sequence>MMMIDDLADLPDYPALQQFARALWRNGSSRGAALLIGAGFTKNAIRPGMDTPAPPLWFDLARDLAGQLYSGATHQAPTNPLRIAEEYRTYFGQAAMDDFIRARFPDRAWLPGQLHTELLEFPWSDILTTNWDTLLERAAESAVDATYDAVRSEADLPHARSPRIVKLHGSIGDVGPLIFAEEDYRTYPAKHAAFVNLARQIFIENELCLLGFSGDDPNFLQWAGWVRDQLGGNARRIYLVGNLDLPPARRKFLESHNIAPIDFAPIAGNVSPEEKHATATRLFFDALRAAKPIPLHEWPLTPSSLYPLRSSGADVFQRVRKDDAFAAELLDKTAALLKADRERYPGWFVCPRTFRHSLQFGGDEAWLLRAPVLARFDYPRRGEILYELLWRRTMGFHPLPEQLVQGITQFLEAVEIETEPSLRCHFAVALMRDARLSNDDDTLDRWGKFVEANTSADESIRLEAQYQRCLRARDRLDLHALSTGLAALDSDDPIWRIRRAALHAEIGRYVEATKLIKEATVDLDKRHRLDRFSLWIKARLGWADWLSRGVDAANFKRRSDATRPREFKDLLIDPSQEIEHMENQAQAIESKQRKNDVEVVPLFDPGHYRDSSGEGLGNALSVLYELDQLIEVVGLPIRINNVGICSEAAISSVKITYQQTVDWYVWLLRALHSHFDESFDRYFGRVAIAQLSPEVSGELISIVNQAISYWFDLVEMSQSPEHRDDLMHAGDQLRLHLTVLSRLTVRMSEDEAQRAFEHALELAKNSLIWHHWLLEALSELANYALAAISNERQGKLALVSMEFPLSVEKGAEKRFWPSIVRAAWESMPDRLKDDGRWQHRVNQLIQAARKGQPARDEAILRLAYLAIHKVLTTEEESAFGDALWSDTDEQEDALPSATGLLVSTIAQLPYPNGIDAVSHVRARLFGVDLEAILALPQPLDSRVLADKQSHLASLLNAKQIGLTLEADQAIRLFDQLVSWTPMKADAHDPFGMSMVNDFTDRMLNLIGPILANAVIPAMTDADRTEQRARALLEFIFGTKAWHSLPGLPYFLVASPDMSDEVATMVRRGLVGTSHQRVSNATAALLCWAALAKDRVLPELPGALIEQLISTIETRHEHGLHALLDAACVLLKDGFVKDANPLRLRRAIADLLVETQYADIDIASRKAVSVSLTRVECVKLAMALRGHVDDDGTLDEWINAAKCDPLPEVRFSVNQT</sequence>
<comment type="caution">
    <text evidence="1">The sequence shown here is derived from an EMBL/GenBank/DDBJ whole genome shotgun (WGS) entry which is preliminary data.</text>
</comment>
<reference evidence="1 2" key="2">
    <citation type="submission" date="2024-11" db="EMBL/GenBank/DDBJ databases">
        <title>Using genomics to understand microbial adaptation to soil warming.</title>
        <authorList>
            <person name="Deangelis K.M. PhD."/>
        </authorList>
    </citation>
    <scope>NUCLEOTIDE SEQUENCE [LARGE SCALE GENOMIC DNA]</scope>
    <source>
        <strain evidence="1 2">GAS97</strain>
    </source>
</reference>
<reference evidence="1 2" key="1">
    <citation type="submission" date="2024-10" db="EMBL/GenBank/DDBJ databases">
        <authorList>
            <person name="Deangelis K."/>
            <person name="Huntemann M."/>
            <person name="Clum A."/>
            <person name="Wang J."/>
            <person name="Palaniappan K."/>
            <person name="Ritter S."/>
            <person name="Chen I.-M."/>
            <person name="Stamatis D."/>
            <person name="Reddy T."/>
            <person name="O'Malley R."/>
            <person name="Daum C."/>
            <person name="Ng V."/>
            <person name="Ivanova N."/>
            <person name="Kyrpides N."/>
            <person name="Woyke T."/>
        </authorList>
    </citation>
    <scope>NUCLEOTIDE SEQUENCE [LARGE SCALE GENOMIC DNA]</scope>
    <source>
        <strain evidence="1 2">GAS97</strain>
    </source>
</reference>
<accession>A0ABW8MZF5</accession>
<dbReference type="EMBL" id="JBIYDN010000032">
    <property type="protein sequence ID" value="MFK4447132.1"/>
    <property type="molecule type" value="Genomic_DNA"/>
</dbReference>
<evidence type="ECO:0000313" key="2">
    <source>
        <dbReference type="Proteomes" id="UP001620514"/>
    </source>
</evidence>
<proteinExistence type="predicted"/>
<dbReference type="Pfam" id="PF13289">
    <property type="entry name" value="SIR2_2"/>
    <property type="match status" value="1"/>
</dbReference>
<dbReference type="InterPro" id="IPR029035">
    <property type="entry name" value="DHS-like_NAD/FAD-binding_dom"/>
</dbReference>
<name>A0ABW8MZF5_9BURK</name>
<protein>
    <submittedName>
        <fullName evidence="1">Tetratricopeptide (TPR) repeat protein</fullName>
    </submittedName>
</protein>
<keyword evidence="2" id="KW-1185">Reference proteome</keyword>
<gene>
    <name evidence="1" type="ORF">ABH943_007165</name>
</gene>
<dbReference type="Proteomes" id="UP001620514">
    <property type="component" value="Unassembled WGS sequence"/>
</dbReference>